<proteinExistence type="predicted"/>
<evidence type="ECO:0000313" key="3">
    <source>
        <dbReference type="Proteomes" id="UP000182692"/>
    </source>
</evidence>
<dbReference type="Proteomes" id="UP000182692">
    <property type="component" value="Unassembled WGS sequence"/>
</dbReference>
<dbReference type="EMBL" id="FOWR01000014">
    <property type="protein sequence ID" value="SFP42187.1"/>
    <property type="molecule type" value="Genomic_DNA"/>
</dbReference>
<feature type="region of interest" description="Disordered" evidence="1">
    <location>
        <begin position="19"/>
        <end position="43"/>
    </location>
</feature>
<sequence length="72" mass="7952">MSVHMWYCDSCKAETGHEVREQGHHDPAVRAKATPPAGTHSDSTECTCTACANVQWVDPVDIFHLDVHDFGD</sequence>
<dbReference type="AlphaFoldDB" id="A0A1I5Q7S7"/>
<reference evidence="2 3" key="1">
    <citation type="submission" date="2016-10" db="EMBL/GenBank/DDBJ databases">
        <authorList>
            <person name="de Groot N.N."/>
        </authorList>
    </citation>
    <scope>NUCLEOTIDE SEQUENCE [LARGE SCALE GENOMIC DNA]</scope>
    <source>
        <strain evidence="2 3">DSM 15893</strain>
    </source>
</reference>
<feature type="compositionally biased region" description="Basic and acidic residues" evidence="1">
    <location>
        <begin position="19"/>
        <end position="29"/>
    </location>
</feature>
<dbReference type="OrthoDB" id="5917552at2"/>
<dbReference type="GeneID" id="35871331"/>
<evidence type="ECO:0000313" key="2">
    <source>
        <dbReference type="EMBL" id="SFP42187.1"/>
    </source>
</evidence>
<organism evidence="2 3">
    <name type="scientific">Enterovibrio norvegicus DSM 15893</name>
    <dbReference type="NCBI Taxonomy" id="1121869"/>
    <lineage>
        <taxon>Bacteria</taxon>
        <taxon>Pseudomonadati</taxon>
        <taxon>Pseudomonadota</taxon>
        <taxon>Gammaproteobacteria</taxon>
        <taxon>Vibrionales</taxon>
        <taxon>Vibrionaceae</taxon>
        <taxon>Enterovibrio</taxon>
    </lineage>
</organism>
<accession>A0A1I5Q7S7</accession>
<dbReference type="RefSeq" id="WP_017008940.1">
    <property type="nucleotide sequence ID" value="NZ_FOWR01000014.1"/>
</dbReference>
<protein>
    <submittedName>
        <fullName evidence="2">Uncharacterized protein</fullName>
    </submittedName>
</protein>
<name>A0A1I5Q7S7_9GAMM</name>
<evidence type="ECO:0000256" key="1">
    <source>
        <dbReference type="SAM" id="MobiDB-lite"/>
    </source>
</evidence>
<gene>
    <name evidence="2" type="ORF">SAMN03084138_02151</name>
</gene>